<feature type="domain" description="Helicase ATP-binding" evidence="6">
    <location>
        <begin position="220"/>
        <end position="373"/>
    </location>
</feature>
<dbReference type="PROSITE" id="PS51194">
    <property type="entry name" value="HELICASE_CTER"/>
    <property type="match status" value="1"/>
</dbReference>
<dbReference type="SUPFAM" id="SSF52540">
    <property type="entry name" value="P-loop containing nucleoside triphosphate hydrolases"/>
    <property type="match status" value="1"/>
</dbReference>
<comment type="function">
    <text evidence="5">RNA helicase.</text>
</comment>
<feature type="domain" description="Helicase C-terminal" evidence="7">
    <location>
        <begin position="393"/>
        <end position="542"/>
    </location>
</feature>
<reference evidence="8 9" key="1">
    <citation type="submission" date="2021-04" db="EMBL/GenBank/DDBJ databases">
        <authorList>
            <person name="Bliznina A."/>
        </authorList>
    </citation>
    <scope>NUCLEOTIDE SEQUENCE [LARGE SCALE GENOMIC DNA]</scope>
</reference>
<keyword evidence="2 5" id="KW-0378">Hydrolase</keyword>
<sequence length="561" mass="64067">MIRSFSGKRFLNVGNAHFGRSFKYEKPDTQRPIDKAKYEADKARFQTKMPGAMPKRFLRKIHQVRADQSSWDRMDTDEKRAHIEREKDPFQPVVSNFDAYKKQIRSSLRRPLEVVSIPGTDSAPLITCSGTGNASNFNLQSNERYQTFTKIRLFSDTFSSSVTDSTKTRRPEINFNAVESNRSLSSSSFASTELSDDLKNSLANLNFVKMSNIQKEVLETFFNFPEADIVGISETGSGKTLAYILPVLHSWLEKGSTALIITTQNHLALQIRELAEELIQQLGIDPSEVVSLTEVVPIMIRTLHSIDAGTIRRDLLVFDEADEVFSSQNFAKSSQLLSLEGQKILLAPFHFSETQWPLVRESLGNRINLETDLANRIPLHIPQKFRRLKPEERSLDIIKRLKSGKRTIIYVNRYKEAVFVERLLKMYEDDGFQTIRKGMNSREVRMAIDDFESGKISVLIGTDKISRGIDFSALEQIINFCPPYSAADYLNRIGRTGRLGQSFVSSVITYAVDSKERENLQRVKLIEEAVRRHSKISELDPNFNFDQHAKIVQERKYTAKS</sequence>
<evidence type="ECO:0000313" key="8">
    <source>
        <dbReference type="EMBL" id="CAG5094660.1"/>
    </source>
</evidence>
<evidence type="ECO:0000259" key="6">
    <source>
        <dbReference type="PROSITE" id="PS51192"/>
    </source>
</evidence>
<keyword evidence="1 5" id="KW-0547">Nucleotide-binding</keyword>
<dbReference type="EC" id="3.6.4.13" evidence="5"/>
<evidence type="ECO:0000256" key="1">
    <source>
        <dbReference type="ARBA" id="ARBA00022741"/>
    </source>
</evidence>
<dbReference type="PANTHER" id="PTHR24031">
    <property type="entry name" value="RNA HELICASE"/>
    <property type="match status" value="1"/>
</dbReference>
<dbReference type="InterPro" id="IPR001650">
    <property type="entry name" value="Helicase_C-like"/>
</dbReference>
<dbReference type="PROSITE" id="PS51192">
    <property type="entry name" value="HELICASE_ATP_BIND_1"/>
    <property type="match status" value="1"/>
</dbReference>
<organism evidence="8 9">
    <name type="scientific">Oikopleura dioica</name>
    <name type="common">Tunicate</name>
    <dbReference type="NCBI Taxonomy" id="34765"/>
    <lineage>
        <taxon>Eukaryota</taxon>
        <taxon>Metazoa</taxon>
        <taxon>Chordata</taxon>
        <taxon>Tunicata</taxon>
        <taxon>Appendicularia</taxon>
        <taxon>Copelata</taxon>
        <taxon>Oikopleuridae</taxon>
        <taxon>Oikopleura</taxon>
    </lineage>
</organism>
<name>A0ABN7SDY7_OIKDI</name>
<dbReference type="Proteomes" id="UP001158576">
    <property type="component" value="Chromosome XSR"/>
</dbReference>
<keyword evidence="5" id="KW-0347">Helicase</keyword>
<gene>
    <name evidence="8" type="ORF">OKIOD_LOCUS5310</name>
</gene>
<dbReference type="Pfam" id="PF00271">
    <property type="entry name" value="Helicase_C"/>
    <property type="match status" value="1"/>
</dbReference>
<evidence type="ECO:0000313" key="9">
    <source>
        <dbReference type="Proteomes" id="UP001158576"/>
    </source>
</evidence>
<dbReference type="InterPro" id="IPR011545">
    <property type="entry name" value="DEAD/DEAH_box_helicase_dom"/>
</dbReference>
<comment type="domain">
    <text evidence="5">The Q motif is unique to and characteristic of the DEAD box family of RNA helicases and controls ATP binding and hydrolysis.</text>
</comment>
<evidence type="ECO:0000256" key="3">
    <source>
        <dbReference type="ARBA" id="ARBA00022840"/>
    </source>
</evidence>
<dbReference type="CDD" id="cd18787">
    <property type="entry name" value="SF2_C_DEAD"/>
    <property type="match status" value="1"/>
</dbReference>
<evidence type="ECO:0000259" key="7">
    <source>
        <dbReference type="PROSITE" id="PS51194"/>
    </source>
</evidence>
<accession>A0ABN7SDY7</accession>
<dbReference type="SMART" id="SM00490">
    <property type="entry name" value="HELICc"/>
    <property type="match status" value="1"/>
</dbReference>
<dbReference type="Pfam" id="PF00270">
    <property type="entry name" value="DEAD"/>
    <property type="match status" value="1"/>
</dbReference>
<comment type="catalytic activity">
    <reaction evidence="5">
        <text>ATP + H2O = ADP + phosphate + H(+)</text>
        <dbReference type="Rhea" id="RHEA:13065"/>
        <dbReference type="ChEBI" id="CHEBI:15377"/>
        <dbReference type="ChEBI" id="CHEBI:15378"/>
        <dbReference type="ChEBI" id="CHEBI:30616"/>
        <dbReference type="ChEBI" id="CHEBI:43474"/>
        <dbReference type="ChEBI" id="CHEBI:456216"/>
        <dbReference type="EC" id="3.6.4.13"/>
    </reaction>
</comment>
<evidence type="ECO:0000256" key="5">
    <source>
        <dbReference type="RuleBase" id="RU365068"/>
    </source>
</evidence>
<dbReference type="EMBL" id="OU015569">
    <property type="protein sequence ID" value="CAG5094660.1"/>
    <property type="molecule type" value="Genomic_DNA"/>
</dbReference>
<dbReference type="Gene3D" id="3.40.50.300">
    <property type="entry name" value="P-loop containing nucleotide triphosphate hydrolases"/>
    <property type="match status" value="2"/>
</dbReference>
<keyword evidence="4 5" id="KW-0694">RNA-binding</keyword>
<dbReference type="InterPro" id="IPR027417">
    <property type="entry name" value="P-loop_NTPase"/>
</dbReference>
<dbReference type="SMART" id="SM00487">
    <property type="entry name" value="DEXDc"/>
    <property type="match status" value="1"/>
</dbReference>
<keyword evidence="3 5" id="KW-0067">ATP-binding</keyword>
<dbReference type="InterPro" id="IPR014001">
    <property type="entry name" value="Helicase_ATP-bd"/>
</dbReference>
<comment type="similarity">
    <text evidence="5">Belongs to the DEAD box helicase family.</text>
</comment>
<evidence type="ECO:0000256" key="4">
    <source>
        <dbReference type="ARBA" id="ARBA00022884"/>
    </source>
</evidence>
<protein>
    <recommendedName>
        <fullName evidence="5">ATP-dependent RNA helicase</fullName>
        <ecNumber evidence="5">3.6.4.13</ecNumber>
    </recommendedName>
</protein>
<evidence type="ECO:0000256" key="2">
    <source>
        <dbReference type="ARBA" id="ARBA00022801"/>
    </source>
</evidence>
<keyword evidence="9" id="KW-1185">Reference proteome</keyword>
<proteinExistence type="inferred from homology"/>